<accession>A0A4R6UQJ7</accession>
<protein>
    <submittedName>
        <fullName evidence="5">LytTR family two component transcriptional regulator</fullName>
    </submittedName>
</protein>
<evidence type="ECO:0000313" key="5">
    <source>
        <dbReference type="EMBL" id="TDQ49520.1"/>
    </source>
</evidence>
<keyword evidence="1" id="KW-0902">Two-component regulatory system</keyword>
<dbReference type="PROSITE" id="PS50110">
    <property type="entry name" value="RESPONSE_REGULATORY"/>
    <property type="match status" value="1"/>
</dbReference>
<evidence type="ECO:0000256" key="1">
    <source>
        <dbReference type="ARBA" id="ARBA00023012"/>
    </source>
</evidence>
<dbReference type="RefSeq" id="WP_133589179.1">
    <property type="nucleotide sequence ID" value="NZ_CP037953.1"/>
</dbReference>
<feature type="modified residue" description="4-aspartylphosphate" evidence="2">
    <location>
        <position position="54"/>
    </location>
</feature>
<keyword evidence="2" id="KW-0597">Phosphoprotein</keyword>
<dbReference type="Pfam" id="PF04397">
    <property type="entry name" value="LytTR"/>
    <property type="match status" value="1"/>
</dbReference>
<reference evidence="5 6" key="1">
    <citation type="submission" date="2019-03" db="EMBL/GenBank/DDBJ databases">
        <title>Genomic Encyclopedia of Type Strains, Phase IV (KMG-IV): sequencing the most valuable type-strain genomes for metagenomic binning, comparative biology and taxonomic classification.</title>
        <authorList>
            <person name="Goeker M."/>
        </authorList>
    </citation>
    <scope>NUCLEOTIDE SEQUENCE [LARGE SCALE GENOMIC DNA]</scope>
    <source>
        <strain evidence="5 6">DSM 103792</strain>
    </source>
</reference>
<evidence type="ECO:0000256" key="2">
    <source>
        <dbReference type="PROSITE-ProRule" id="PRU00169"/>
    </source>
</evidence>
<evidence type="ECO:0000259" key="3">
    <source>
        <dbReference type="PROSITE" id="PS50110"/>
    </source>
</evidence>
<name>A0A4R6UQJ7_9GAMM</name>
<dbReference type="SMART" id="SM00448">
    <property type="entry name" value="REC"/>
    <property type="match status" value="1"/>
</dbReference>
<organism evidence="5 6">
    <name type="scientific">Permianibacter aggregans</name>
    <dbReference type="NCBI Taxonomy" id="1510150"/>
    <lineage>
        <taxon>Bacteria</taxon>
        <taxon>Pseudomonadati</taxon>
        <taxon>Pseudomonadota</taxon>
        <taxon>Gammaproteobacteria</taxon>
        <taxon>Pseudomonadales</taxon>
        <taxon>Pseudomonadaceae</taxon>
        <taxon>Permianibacter</taxon>
    </lineage>
</organism>
<dbReference type="AlphaFoldDB" id="A0A4R6UQJ7"/>
<evidence type="ECO:0000259" key="4">
    <source>
        <dbReference type="PROSITE" id="PS50930"/>
    </source>
</evidence>
<keyword evidence="6" id="KW-1185">Reference proteome</keyword>
<dbReference type="GO" id="GO:0003677">
    <property type="term" value="F:DNA binding"/>
    <property type="evidence" value="ECO:0007669"/>
    <property type="project" value="InterPro"/>
</dbReference>
<dbReference type="GO" id="GO:0000156">
    <property type="term" value="F:phosphorelay response regulator activity"/>
    <property type="evidence" value="ECO:0007669"/>
    <property type="project" value="InterPro"/>
</dbReference>
<dbReference type="PROSITE" id="PS50930">
    <property type="entry name" value="HTH_LYTTR"/>
    <property type="match status" value="1"/>
</dbReference>
<proteinExistence type="predicted"/>
<feature type="domain" description="Response regulatory" evidence="3">
    <location>
        <begin position="2"/>
        <end position="117"/>
    </location>
</feature>
<dbReference type="InterPro" id="IPR007492">
    <property type="entry name" value="LytTR_DNA-bd_dom"/>
</dbReference>
<feature type="domain" description="HTH LytTR-type" evidence="4">
    <location>
        <begin position="139"/>
        <end position="243"/>
    </location>
</feature>
<evidence type="ECO:0000313" key="6">
    <source>
        <dbReference type="Proteomes" id="UP000295375"/>
    </source>
</evidence>
<dbReference type="Gene3D" id="2.40.50.1020">
    <property type="entry name" value="LytTr DNA-binding domain"/>
    <property type="match status" value="1"/>
</dbReference>
<gene>
    <name evidence="5" type="ORF">EV696_104226</name>
</gene>
<dbReference type="PANTHER" id="PTHR37299:SF1">
    <property type="entry name" value="STAGE 0 SPORULATION PROTEIN A HOMOLOG"/>
    <property type="match status" value="1"/>
</dbReference>
<dbReference type="SUPFAM" id="SSF52172">
    <property type="entry name" value="CheY-like"/>
    <property type="match status" value="1"/>
</dbReference>
<dbReference type="SMART" id="SM00850">
    <property type="entry name" value="LytTR"/>
    <property type="match status" value="1"/>
</dbReference>
<dbReference type="PANTHER" id="PTHR37299">
    <property type="entry name" value="TRANSCRIPTIONAL REGULATOR-RELATED"/>
    <property type="match status" value="1"/>
</dbReference>
<dbReference type="Proteomes" id="UP000295375">
    <property type="component" value="Unassembled WGS sequence"/>
</dbReference>
<dbReference type="InterPro" id="IPR046947">
    <property type="entry name" value="LytR-like"/>
</dbReference>
<dbReference type="Pfam" id="PF00072">
    <property type="entry name" value="Response_reg"/>
    <property type="match status" value="1"/>
</dbReference>
<dbReference type="OrthoDB" id="236568at2"/>
<comment type="caution">
    <text evidence="5">The sequence shown here is derived from an EMBL/GenBank/DDBJ whole genome shotgun (WGS) entry which is preliminary data.</text>
</comment>
<dbReference type="Gene3D" id="3.40.50.2300">
    <property type="match status" value="1"/>
</dbReference>
<dbReference type="InterPro" id="IPR011006">
    <property type="entry name" value="CheY-like_superfamily"/>
</dbReference>
<dbReference type="EMBL" id="SNYM01000004">
    <property type="protein sequence ID" value="TDQ49520.1"/>
    <property type="molecule type" value="Genomic_DNA"/>
</dbReference>
<sequence length="244" mass="27292">MKLLLVDDEPLARERLRALIQESFDDIDIVAEAADGVQALAEAGKHLPDVVLLDVRMPGMDGIETARHLAQLEPPPAVIFTTAYDDYALEAFGVHALGYLLKPIKQDKLEAALQSVIKPNRAQIAALKDGVEKSTRTHISARVRGNLVLIKLSDVFYFQADQKYITVRHRDGEVLIEEALKDLENEFAPRFIRIHRNALVALDAIAAVERDALGRTVVRLRDIDESLEVSRRHLADLRELLKAI</sequence>
<dbReference type="InterPro" id="IPR001789">
    <property type="entry name" value="Sig_transdc_resp-reg_receiver"/>
</dbReference>